<dbReference type="PANTHER" id="PTHR31635">
    <property type="entry name" value="REVERSE TRANSCRIPTASE DOMAIN-CONTAINING PROTEIN-RELATED"/>
    <property type="match status" value="1"/>
</dbReference>
<dbReference type="CDD" id="cd01650">
    <property type="entry name" value="RT_nLTR_like"/>
    <property type="match status" value="1"/>
</dbReference>
<keyword evidence="3" id="KW-1185">Reference proteome</keyword>
<reference evidence="2" key="2">
    <citation type="submission" date="2025-09" db="UniProtKB">
        <authorList>
            <consortium name="Ensembl"/>
        </authorList>
    </citation>
    <scope>IDENTIFICATION</scope>
</reference>
<proteinExistence type="predicted"/>
<dbReference type="AlphaFoldDB" id="A0A8C6WYS4"/>
<dbReference type="Pfam" id="PF00078">
    <property type="entry name" value="RVT_1"/>
    <property type="match status" value="1"/>
</dbReference>
<evidence type="ECO:0000313" key="2">
    <source>
        <dbReference type="Ensembl" id="ENSNMLP00000041882.1"/>
    </source>
</evidence>
<dbReference type="SUPFAM" id="SSF56672">
    <property type="entry name" value="DNA/RNA polymerases"/>
    <property type="match status" value="1"/>
</dbReference>
<dbReference type="InterPro" id="IPR043502">
    <property type="entry name" value="DNA/RNA_pol_sf"/>
</dbReference>
<name>A0A8C6WYS4_9GOBI</name>
<dbReference type="PROSITE" id="PS50878">
    <property type="entry name" value="RT_POL"/>
    <property type="match status" value="1"/>
</dbReference>
<dbReference type="Proteomes" id="UP000694523">
    <property type="component" value="Unplaced"/>
</dbReference>
<protein>
    <recommendedName>
        <fullName evidence="1">Reverse transcriptase domain-containing protein</fullName>
    </recommendedName>
</protein>
<organism evidence="2 3">
    <name type="scientific">Neogobius melanostomus</name>
    <name type="common">round goby</name>
    <dbReference type="NCBI Taxonomy" id="47308"/>
    <lineage>
        <taxon>Eukaryota</taxon>
        <taxon>Metazoa</taxon>
        <taxon>Chordata</taxon>
        <taxon>Craniata</taxon>
        <taxon>Vertebrata</taxon>
        <taxon>Euteleostomi</taxon>
        <taxon>Actinopterygii</taxon>
        <taxon>Neopterygii</taxon>
        <taxon>Teleostei</taxon>
        <taxon>Neoteleostei</taxon>
        <taxon>Acanthomorphata</taxon>
        <taxon>Gobiaria</taxon>
        <taxon>Gobiiformes</taxon>
        <taxon>Gobioidei</taxon>
        <taxon>Gobiidae</taxon>
        <taxon>Benthophilinae</taxon>
        <taxon>Neogobiini</taxon>
        <taxon>Neogobius</taxon>
    </lineage>
</organism>
<reference evidence="2" key="1">
    <citation type="submission" date="2025-08" db="UniProtKB">
        <authorList>
            <consortium name="Ensembl"/>
        </authorList>
    </citation>
    <scope>IDENTIFICATION</scope>
</reference>
<dbReference type="InterPro" id="IPR026960">
    <property type="entry name" value="RVT-Znf"/>
</dbReference>
<evidence type="ECO:0000313" key="3">
    <source>
        <dbReference type="Proteomes" id="UP000694523"/>
    </source>
</evidence>
<evidence type="ECO:0000259" key="1">
    <source>
        <dbReference type="PROSITE" id="PS50878"/>
    </source>
</evidence>
<dbReference type="PANTHER" id="PTHR31635:SF196">
    <property type="entry name" value="REVERSE TRANSCRIPTASE DOMAIN-CONTAINING PROTEIN-RELATED"/>
    <property type="match status" value="1"/>
</dbReference>
<feature type="domain" description="Reverse transcriptase" evidence="1">
    <location>
        <begin position="158"/>
        <end position="424"/>
    </location>
</feature>
<dbReference type="Pfam" id="PF13966">
    <property type="entry name" value="zf-RVT"/>
    <property type="match status" value="1"/>
</dbReference>
<dbReference type="InterPro" id="IPR000477">
    <property type="entry name" value="RT_dom"/>
</dbReference>
<accession>A0A8C6WYS4</accession>
<dbReference type="Ensembl" id="ENSNMLT00000046538.1">
    <property type="protein sequence ID" value="ENSNMLP00000041882.1"/>
    <property type="gene ID" value="ENSNMLG00000025581.1"/>
</dbReference>
<sequence length="899" mass="105758">MDLQTKLDQLYLNRAHGAFVRSRAKWIEAGEKNSSYFFNLEKSRQKRNCISCLLIDGKECKDFKLLENEVFQFYSKLYSTQFSKTDCNNFFDKISHLIPQIEKTYYDFCEADLKIEELDTALKKMILNKSPGSDGLTVNFYKFFWEEVREILFKALLECISQKELMTTMKQGVITLIPKPGKDKRQLDNLRPITLLNTDYKIFSGSIAARLKQGISNLISETQSGFLKDRLIHNNIRLVLDLIDYRDLIEENSFILFLDFYKAFDSVEHPFILETLNHFGFGENFRSTIGMLYHNINSSVLLGHGSCTRFNIKRGIRQGCGSSPLLFIMAAEMLSISLKNSDISGIDIMGEQIIISQLADDTTLFLKNEDQIPLALQTITDFTKASGLHLNLNKCELFALNDHPQQLLYNIKIKKEVKYLGITITKDKNISDKVNVWDNINKCKLTLNRWLQRDISIFGRILLTKMDSLSRLIYPAYSLPITQKMIKATNNIHFNFIWRNKCHYISKDDMIKSYQDGGGNAIDFDTMNGILKLKWLKTWLNNIHSIWYFIPNMLFNKMGGIHFLLKCDFEMSKLPVKLSDFHQQVLLYWKLIFKHNFTPHNSPIWNNRYITINRKSVYFDEWFSQGVWAVAHFLNDDGCILQYEGFCEKFQIHCTKRKYNQLVKAIPLSVRSMVKQDIFYSNTSPKLRHLWIEGSDFCDPKCNNKFLRCYLLNCSYPNSIKRSYILKDYKKEEIIRIRTKYLSFPIPFKMKEIQFKILNKIYPTNEFIKHRFKIETGKCIFCNTENEDLDHLFYSCNVIQSFWQDFQRWLQSKGIQFATLTTNEIKFGIKVKNIFMDFGINNLLLLCKYFIHKCRFFKTKPTIFHWKNELNLFSKSIQLIEQKSAKMLETFLLDFGLLD</sequence>